<dbReference type="Pfam" id="PF04250">
    <property type="entry name" value="DUF429"/>
    <property type="match status" value="1"/>
</dbReference>
<dbReference type="EMBL" id="BAAAMJ010000042">
    <property type="protein sequence ID" value="GAA1925229.1"/>
    <property type="molecule type" value="Genomic_DNA"/>
</dbReference>
<keyword evidence="2" id="KW-1185">Reference proteome</keyword>
<organism evidence="1 2">
    <name type="scientific">Streptomyces sodiiphilus</name>
    <dbReference type="NCBI Taxonomy" id="226217"/>
    <lineage>
        <taxon>Bacteria</taxon>
        <taxon>Bacillati</taxon>
        <taxon>Actinomycetota</taxon>
        <taxon>Actinomycetes</taxon>
        <taxon>Kitasatosporales</taxon>
        <taxon>Streptomycetaceae</taxon>
        <taxon>Streptomyces</taxon>
    </lineage>
</organism>
<proteinExistence type="predicted"/>
<reference evidence="1 2" key="1">
    <citation type="journal article" date="2019" name="Int. J. Syst. Evol. Microbiol.">
        <title>The Global Catalogue of Microorganisms (GCM) 10K type strain sequencing project: providing services to taxonomists for standard genome sequencing and annotation.</title>
        <authorList>
            <consortium name="The Broad Institute Genomics Platform"/>
            <consortium name="The Broad Institute Genome Sequencing Center for Infectious Disease"/>
            <person name="Wu L."/>
            <person name="Ma J."/>
        </authorList>
    </citation>
    <scope>NUCLEOTIDE SEQUENCE [LARGE SCALE GENOMIC DNA]</scope>
    <source>
        <strain evidence="1 2">JCM 13581</strain>
    </source>
</reference>
<name>A0ABN2PNF0_9ACTN</name>
<accession>A0ABN2PNF0</accession>
<protein>
    <submittedName>
        <fullName evidence="1">DUF429 domain-containing protein</fullName>
    </submittedName>
</protein>
<dbReference type="Proteomes" id="UP001501303">
    <property type="component" value="Unassembled WGS sequence"/>
</dbReference>
<evidence type="ECO:0000313" key="1">
    <source>
        <dbReference type="EMBL" id="GAA1925229.1"/>
    </source>
</evidence>
<sequence length="281" mass="29458">MLVQVKSGMRRAGGEDGAMVTVGVDLAGRTGTTGVCRVTWGRRPAVELLPAKHDEDLLSAMRSADKTGLDSPLGWPVAFIALLTAHRTGAELPGLAHHAPRADGRPGLGNTFTHRLTDDVAWKRTGAGKRRPLSVSADKLGIVAIRAAGLLDRLAEGGPAVPRDGSGPVVEVYPAFALMQWGLAPEGTYKGREATAARSRIVAGLEAGLDLDLSDRVRDRCVASDHDLDALISAVVARAAACGLTHAPATEEEQAMAAVEGWMHLPRRDLPLTAVRDGVAA</sequence>
<evidence type="ECO:0000313" key="2">
    <source>
        <dbReference type="Proteomes" id="UP001501303"/>
    </source>
</evidence>
<gene>
    <name evidence="1" type="ORF">GCM10009716_36830</name>
</gene>
<dbReference type="InterPro" id="IPR007362">
    <property type="entry name" value="DUF429"/>
</dbReference>
<comment type="caution">
    <text evidence="1">The sequence shown here is derived from an EMBL/GenBank/DDBJ whole genome shotgun (WGS) entry which is preliminary data.</text>
</comment>